<comment type="caution">
    <text evidence="2">The sequence shown here is derived from an EMBL/GenBank/DDBJ whole genome shotgun (WGS) entry which is preliminary data.</text>
</comment>
<keyword evidence="3" id="KW-1185">Reference proteome</keyword>
<feature type="transmembrane region" description="Helical" evidence="1">
    <location>
        <begin position="84"/>
        <end position="102"/>
    </location>
</feature>
<dbReference type="AlphaFoldDB" id="A0A432Z8F6"/>
<feature type="transmembrane region" description="Helical" evidence="1">
    <location>
        <begin position="46"/>
        <end position="63"/>
    </location>
</feature>
<evidence type="ECO:0000313" key="3">
    <source>
        <dbReference type="Proteomes" id="UP000287022"/>
    </source>
</evidence>
<gene>
    <name evidence="2" type="ORF">CWI80_02065</name>
</gene>
<dbReference type="STRING" id="1122124.GCA_000423165_00986"/>
<keyword evidence="1" id="KW-0812">Transmembrane</keyword>
<organism evidence="2 3">
    <name type="scientific">Pseudidiomarina sediminum</name>
    <dbReference type="NCBI Taxonomy" id="431675"/>
    <lineage>
        <taxon>Bacteria</taxon>
        <taxon>Pseudomonadati</taxon>
        <taxon>Pseudomonadota</taxon>
        <taxon>Gammaproteobacteria</taxon>
        <taxon>Alteromonadales</taxon>
        <taxon>Idiomarinaceae</taxon>
        <taxon>Pseudidiomarina</taxon>
    </lineage>
</organism>
<feature type="transmembrane region" description="Helical" evidence="1">
    <location>
        <begin position="114"/>
        <end position="133"/>
    </location>
</feature>
<keyword evidence="1" id="KW-1133">Transmembrane helix</keyword>
<evidence type="ECO:0008006" key="4">
    <source>
        <dbReference type="Google" id="ProtNLM"/>
    </source>
</evidence>
<dbReference type="Proteomes" id="UP000287022">
    <property type="component" value="Unassembled WGS sequence"/>
</dbReference>
<keyword evidence="1" id="KW-0472">Membrane</keyword>
<name>A0A432Z8F6_9GAMM</name>
<reference evidence="3" key="1">
    <citation type="journal article" date="2018" name="Front. Microbiol.">
        <title>Genome-Based Analysis Reveals the Taxonomy and Diversity of the Family Idiomarinaceae.</title>
        <authorList>
            <person name="Liu Y."/>
            <person name="Lai Q."/>
            <person name="Shao Z."/>
        </authorList>
    </citation>
    <scope>NUCLEOTIDE SEQUENCE [LARGE SCALE GENOMIC DNA]</scope>
    <source>
        <strain evidence="3">c121</strain>
    </source>
</reference>
<feature type="transmembrane region" description="Helical" evidence="1">
    <location>
        <begin position="20"/>
        <end position="40"/>
    </location>
</feature>
<evidence type="ECO:0000256" key="1">
    <source>
        <dbReference type="SAM" id="Phobius"/>
    </source>
</evidence>
<accession>A0A432Z8F6</accession>
<protein>
    <recommendedName>
        <fullName evidence="4">DUF2178 domain-containing protein</fullName>
    </recommendedName>
</protein>
<evidence type="ECO:0000313" key="2">
    <source>
        <dbReference type="EMBL" id="RUO74162.1"/>
    </source>
</evidence>
<proteinExistence type="predicted"/>
<dbReference type="EMBL" id="PIQE01000001">
    <property type="protein sequence ID" value="RUO74162.1"/>
    <property type="molecule type" value="Genomic_DNA"/>
</dbReference>
<sequence length="137" mass="15571">MMSTETTLAERNKRTTRSLFIWTSGWVLSLALVAFGPKFLWDFAETYTLIAIAVNLFFGYKMILANKRHLDGCDELQRRIHFNAMAISLGVSMVFGALYGLLEAVRLLSETPNPANILFVMGISYMVSIFIGFRKYQ</sequence>